<feature type="domain" description="Tetracycline repressor TetR C-terminal" evidence="3">
    <location>
        <begin position="6"/>
        <end position="93"/>
    </location>
</feature>
<keyword evidence="2" id="KW-0804">Transcription</keyword>
<reference evidence="5" key="1">
    <citation type="journal article" date="2019" name="Int. J. Syst. Evol. Microbiol.">
        <title>The Global Catalogue of Microorganisms (GCM) 10K type strain sequencing project: providing services to taxonomists for standard genome sequencing and annotation.</title>
        <authorList>
            <consortium name="The Broad Institute Genomics Platform"/>
            <consortium name="The Broad Institute Genome Sequencing Center for Infectious Disease"/>
            <person name="Wu L."/>
            <person name="Ma J."/>
        </authorList>
    </citation>
    <scope>NUCLEOTIDE SEQUENCE [LARGE SCALE GENOMIC DNA]</scope>
    <source>
        <strain evidence="5">CGMCC 4.7246</strain>
    </source>
</reference>
<accession>A0ABW1PAU9</accession>
<comment type="caution">
    <text evidence="4">The sequence shown here is derived from an EMBL/GenBank/DDBJ whole genome shotgun (WGS) entry which is preliminary data.</text>
</comment>
<evidence type="ECO:0000256" key="1">
    <source>
        <dbReference type="ARBA" id="ARBA00023015"/>
    </source>
</evidence>
<evidence type="ECO:0000313" key="5">
    <source>
        <dbReference type="Proteomes" id="UP001596220"/>
    </source>
</evidence>
<evidence type="ECO:0000313" key="4">
    <source>
        <dbReference type="EMBL" id="MFC6091822.1"/>
    </source>
</evidence>
<keyword evidence="5" id="KW-1185">Reference proteome</keyword>
<dbReference type="InterPro" id="IPR004111">
    <property type="entry name" value="Repressor_TetR_C"/>
</dbReference>
<evidence type="ECO:0000256" key="2">
    <source>
        <dbReference type="ARBA" id="ARBA00023163"/>
    </source>
</evidence>
<dbReference type="Proteomes" id="UP001596220">
    <property type="component" value="Unassembled WGS sequence"/>
</dbReference>
<proteinExistence type="predicted"/>
<organism evidence="4 5">
    <name type="scientific">Saccharothrix lopnurensis</name>
    <dbReference type="NCBI Taxonomy" id="1670621"/>
    <lineage>
        <taxon>Bacteria</taxon>
        <taxon>Bacillati</taxon>
        <taxon>Actinomycetota</taxon>
        <taxon>Actinomycetes</taxon>
        <taxon>Pseudonocardiales</taxon>
        <taxon>Pseudonocardiaceae</taxon>
        <taxon>Saccharothrix</taxon>
    </lineage>
</organism>
<evidence type="ECO:0000259" key="3">
    <source>
        <dbReference type="Pfam" id="PF02909"/>
    </source>
</evidence>
<dbReference type="Gene3D" id="1.10.357.10">
    <property type="entry name" value="Tetracycline Repressor, domain 2"/>
    <property type="match status" value="1"/>
</dbReference>
<dbReference type="RefSeq" id="WP_380638123.1">
    <property type="nucleotide sequence ID" value="NZ_JBHSQO010000022.1"/>
</dbReference>
<dbReference type="Pfam" id="PF02909">
    <property type="entry name" value="TetR_C_1"/>
    <property type="match status" value="1"/>
</dbReference>
<keyword evidence="1" id="KW-0805">Transcription regulation</keyword>
<dbReference type="SUPFAM" id="SSF48498">
    <property type="entry name" value="Tetracyclin repressor-like, C-terminal domain"/>
    <property type="match status" value="1"/>
</dbReference>
<name>A0ABW1PAU9_9PSEU</name>
<protein>
    <submittedName>
        <fullName evidence="4">TetR/AcrR family transcriptional regulator C-terminal domain-containing protein</fullName>
    </submittedName>
</protein>
<gene>
    <name evidence="4" type="ORF">ACFP3R_21345</name>
</gene>
<dbReference type="EMBL" id="JBHSQO010000022">
    <property type="protein sequence ID" value="MFC6091822.1"/>
    <property type="molecule type" value="Genomic_DNA"/>
</dbReference>
<sequence length="106" mass="11247">MLERTEFLQGALASAGFTGAHLAAATHGLANFVIGSALTQSTWHSAEVLAAAREHLRTRADAYPTLAANDHLADQDWDALFERGLDHFLTGLAGGRQGGPPVSRPR</sequence>
<dbReference type="InterPro" id="IPR036271">
    <property type="entry name" value="Tet_transcr_reg_TetR-rel_C_sf"/>
</dbReference>